<keyword evidence="5" id="KW-0677">Repeat</keyword>
<dbReference type="SUPFAM" id="SSF103575">
    <property type="entry name" value="Plexin repeat"/>
    <property type="match status" value="1"/>
</dbReference>
<dbReference type="Pfam" id="PF01833">
    <property type="entry name" value="TIG"/>
    <property type="match status" value="1"/>
</dbReference>
<dbReference type="OrthoDB" id="384877at2759"/>
<dbReference type="EMBL" id="JAFDVH010000023">
    <property type="protein sequence ID" value="KAG7456311.1"/>
    <property type="molecule type" value="Genomic_DNA"/>
</dbReference>
<evidence type="ECO:0000256" key="1">
    <source>
        <dbReference type="ARBA" id="ARBA00004167"/>
    </source>
</evidence>
<evidence type="ECO:0000256" key="3">
    <source>
        <dbReference type="ARBA" id="ARBA00022692"/>
    </source>
</evidence>
<keyword evidence="4" id="KW-0732">Signal</keyword>
<dbReference type="Gene3D" id="3.30.1680.10">
    <property type="entry name" value="ligand-binding face of the semaphorins, domain 2"/>
    <property type="match status" value="1"/>
</dbReference>
<dbReference type="PANTHER" id="PTHR22625">
    <property type="entry name" value="PLEXIN"/>
    <property type="match status" value="1"/>
</dbReference>
<dbReference type="InterPro" id="IPR031148">
    <property type="entry name" value="Plexin"/>
</dbReference>
<evidence type="ECO:0000256" key="2">
    <source>
        <dbReference type="ARBA" id="ARBA00010297"/>
    </source>
</evidence>
<dbReference type="InterPro" id="IPR013783">
    <property type="entry name" value="Ig-like_fold"/>
</dbReference>
<evidence type="ECO:0000313" key="12">
    <source>
        <dbReference type="Proteomes" id="UP001046870"/>
    </source>
</evidence>
<evidence type="ECO:0000259" key="10">
    <source>
        <dbReference type="SMART" id="SM00630"/>
    </source>
</evidence>
<keyword evidence="6" id="KW-1133">Transmembrane helix</keyword>
<dbReference type="GO" id="GO:0005886">
    <property type="term" value="C:plasma membrane"/>
    <property type="evidence" value="ECO:0007669"/>
    <property type="project" value="TreeGrafter"/>
</dbReference>
<feature type="domain" description="Sema" evidence="10">
    <location>
        <begin position="24"/>
        <end position="386"/>
    </location>
</feature>
<dbReference type="InterPro" id="IPR015943">
    <property type="entry name" value="WD40/YVTN_repeat-like_dom_sf"/>
</dbReference>
<keyword evidence="7" id="KW-0472">Membrane</keyword>
<evidence type="ECO:0000256" key="9">
    <source>
        <dbReference type="ARBA" id="ARBA00023180"/>
    </source>
</evidence>
<comment type="subcellular location">
    <subcellularLocation>
        <location evidence="1">Membrane</location>
        <topology evidence="1">Single-pass membrane protein</topology>
    </subcellularLocation>
</comment>
<comment type="caution">
    <text evidence="11">The sequence shown here is derived from an EMBL/GenBank/DDBJ whole genome shotgun (WGS) entry which is preliminary data.</text>
</comment>
<evidence type="ECO:0000256" key="5">
    <source>
        <dbReference type="ARBA" id="ARBA00022737"/>
    </source>
</evidence>
<dbReference type="CDD" id="cd00102">
    <property type="entry name" value="IPT"/>
    <property type="match status" value="2"/>
</dbReference>
<dbReference type="InterPro" id="IPR002909">
    <property type="entry name" value="IPT_dom"/>
</dbReference>
<dbReference type="InterPro" id="IPR036352">
    <property type="entry name" value="Semap_dom_sf"/>
</dbReference>
<organism evidence="11 12">
    <name type="scientific">Megalops atlanticus</name>
    <name type="common">Tarpon</name>
    <name type="synonym">Clupea gigantea</name>
    <dbReference type="NCBI Taxonomy" id="7932"/>
    <lineage>
        <taxon>Eukaryota</taxon>
        <taxon>Metazoa</taxon>
        <taxon>Chordata</taxon>
        <taxon>Craniata</taxon>
        <taxon>Vertebrata</taxon>
        <taxon>Euteleostomi</taxon>
        <taxon>Actinopterygii</taxon>
        <taxon>Neopterygii</taxon>
        <taxon>Teleostei</taxon>
        <taxon>Elopiformes</taxon>
        <taxon>Megalopidae</taxon>
        <taxon>Megalops</taxon>
    </lineage>
</organism>
<dbReference type="InterPro" id="IPR001627">
    <property type="entry name" value="Semap_dom"/>
</dbReference>
<dbReference type="GO" id="GO:0030334">
    <property type="term" value="P:regulation of cell migration"/>
    <property type="evidence" value="ECO:0007669"/>
    <property type="project" value="TreeGrafter"/>
</dbReference>
<name>A0A9D3PBF0_MEGAT</name>
<dbReference type="Gene3D" id="2.60.40.10">
    <property type="entry name" value="Immunoglobulins"/>
    <property type="match status" value="1"/>
</dbReference>
<evidence type="ECO:0000256" key="7">
    <source>
        <dbReference type="ARBA" id="ARBA00023136"/>
    </source>
</evidence>
<evidence type="ECO:0000313" key="11">
    <source>
        <dbReference type="EMBL" id="KAG7456311.1"/>
    </source>
</evidence>
<proteinExistence type="inferred from homology"/>
<dbReference type="GO" id="GO:0050772">
    <property type="term" value="P:positive regulation of axonogenesis"/>
    <property type="evidence" value="ECO:0007669"/>
    <property type="project" value="TreeGrafter"/>
</dbReference>
<sequence>MFFFVIFLLGHCRCDNTYTFEQNITDFAVANGTVYVATYDRLHQMDNNLSLEHRKDTSTTTPHNTVKILVPFERNNSLVTCGTGRCGYCEVLELNDISKTVYDESLNIASIMPEDSSLAFLVNLGHGPESTYLLAGAVQREKKLRECGREGYLITLRNTEESQNGGIFSAMGNHGVQSIRSKGKGSVEFVDGYQLDSRVYLFLNLRDKTLPQIRVRVLWMEAKKSKDDTVESLRGLILECCEDMSRALLVSSAGARSTFLQLWAGVFTAGNNLDPNNTALAIFNFTQIIADGGRTNTDPDFAVNGQNTEQIQPVTVKPTVVVFRYSWMTSVASVTVGSWLVYFVGTGDGQLIKIAVDKALKTTCPIVLYKADDDRKISKMVLDPGDEKHIYVALGNQMRKVGVAQCERYESLTSCWNAQDPHCGWCASQNRCMFRDECSGSLWFSIPDGSVQKKMFSFQVDLSPSKEEVTVNVMTHLNEQHTGSPAFSCAFNTEQGNLCVGSGSVSPSHSCSCSFSTEKLPAAGLRVRVRISVGDQQVSEDWTLRNCSALVGEPTAGLCSDCVTAGCLWSHDTCTWMSEPPRTSQTEAMCQSYPSGQNISEPKIISVDPNEISFYGKNNVTLKGENLDQVTKIRIQDKMDCNPKESPVWNRSSGSLTFHIPSASKGVVTVCAVVPGGKCHGSAEITYRSLPSCGSLSPNSTWASGGRIVRILGSNLQFVDGVEHDGNQQTLNMNASSNGTGCYKTAASGDETVKSVRLKVANKTINCPPLTYHADPEFTSFTATPTGDDLRITIKKKN</sequence>
<keyword evidence="9" id="KW-0325">Glycoprotein</keyword>
<keyword evidence="8" id="KW-1015">Disulfide bond</keyword>
<dbReference type="GO" id="GO:0008360">
    <property type="term" value="P:regulation of cell shape"/>
    <property type="evidence" value="ECO:0007669"/>
    <property type="project" value="TreeGrafter"/>
</dbReference>
<dbReference type="GO" id="GO:0007162">
    <property type="term" value="P:negative regulation of cell adhesion"/>
    <property type="evidence" value="ECO:0007669"/>
    <property type="project" value="TreeGrafter"/>
</dbReference>
<dbReference type="SMART" id="SM00630">
    <property type="entry name" value="Sema"/>
    <property type="match status" value="1"/>
</dbReference>
<dbReference type="PANTHER" id="PTHR22625:SF4">
    <property type="entry name" value="PLEXIN-C1"/>
    <property type="match status" value="1"/>
</dbReference>
<protein>
    <recommendedName>
        <fullName evidence="10">Sema domain-containing protein</fullName>
    </recommendedName>
</protein>
<dbReference type="GO" id="GO:0007399">
    <property type="term" value="P:nervous system development"/>
    <property type="evidence" value="ECO:0007669"/>
    <property type="project" value="UniProtKB-ARBA"/>
</dbReference>
<keyword evidence="12" id="KW-1185">Reference proteome</keyword>
<evidence type="ECO:0000256" key="6">
    <source>
        <dbReference type="ARBA" id="ARBA00022989"/>
    </source>
</evidence>
<gene>
    <name evidence="11" type="ORF">MATL_G00250480</name>
</gene>
<dbReference type="Pfam" id="PF01437">
    <property type="entry name" value="PSI"/>
    <property type="match status" value="1"/>
</dbReference>
<dbReference type="GO" id="GO:0017154">
    <property type="term" value="F:semaphorin receptor activity"/>
    <property type="evidence" value="ECO:0007669"/>
    <property type="project" value="InterPro"/>
</dbReference>
<dbReference type="SUPFAM" id="SSF81296">
    <property type="entry name" value="E set domains"/>
    <property type="match status" value="1"/>
</dbReference>
<comment type="similarity">
    <text evidence="2">Belongs to the plexin family.</text>
</comment>
<evidence type="ECO:0000256" key="8">
    <source>
        <dbReference type="ARBA" id="ARBA00023157"/>
    </source>
</evidence>
<dbReference type="InterPro" id="IPR002165">
    <property type="entry name" value="Plexin_repeat"/>
</dbReference>
<dbReference type="Gene3D" id="2.130.10.10">
    <property type="entry name" value="YVTN repeat-like/Quinoprotein amine dehydrogenase"/>
    <property type="match status" value="1"/>
</dbReference>
<reference evidence="11" key="1">
    <citation type="submission" date="2021-01" db="EMBL/GenBank/DDBJ databases">
        <authorList>
            <person name="Zahm M."/>
            <person name="Roques C."/>
            <person name="Cabau C."/>
            <person name="Klopp C."/>
            <person name="Donnadieu C."/>
            <person name="Jouanno E."/>
            <person name="Lampietro C."/>
            <person name="Louis A."/>
            <person name="Herpin A."/>
            <person name="Echchiki A."/>
            <person name="Berthelot C."/>
            <person name="Parey E."/>
            <person name="Roest-Crollius H."/>
            <person name="Braasch I."/>
            <person name="Postlethwait J."/>
            <person name="Bobe J."/>
            <person name="Montfort J."/>
            <person name="Bouchez O."/>
            <person name="Begum T."/>
            <person name="Mejri S."/>
            <person name="Adams A."/>
            <person name="Chen W.-J."/>
            <person name="Guiguen Y."/>
        </authorList>
    </citation>
    <scope>NUCLEOTIDE SEQUENCE</scope>
    <source>
        <strain evidence="11">YG-15Mar2019-1</strain>
        <tissue evidence="11">Brain</tissue>
    </source>
</reference>
<dbReference type="SUPFAM" id="SSF101912">
    <property type="entry name" value="Sema domain"/>
    <property type="match status" value="1"/>
</dbReference>
<evidence type="ECO:0000256" key="4">
    <source>
        <dbReference type="ARBA" id="ARBA00022729"/>
    </source>
</evidence>
<keyword evidence="3" id="KW-0812">Transmembrane</keyword>
<dbReference type="AlphaFoldDB" id="A0A9D3PBF0"/>
<dbReference type="Proteomes" id="UP001046870">
    <property type="component" value="Chromosome 23"/>
</dbReference>
<dbReference type="GO" id="GO:0002116">
    <property type="term" value="C:semaphorin receptor complex"/>
    <property type="evidence" value="ECO:0007669"/>
    <property type="project" value="TreeGrafter"/>
</dbReference>
<dbReference type="InterPro" id="IPR014756">
    <property type="entry name" value="Ig_E-set"/>
</dbReference>
<accession>A0A9D3PBF0</accession>